<reference evidence="3" key="1">
    <citation type="submission" date="2017-12" db="EMBL/GenBank/DDBJ databases">
        <authorList>
            <consortium name="DOE Joint Genome Institute"/>
            <person name="Mondo S.J."/>
            <person name="Kjaerbolling I."/>
            <person name="Vesth T.C."/>
            <person name="Frisvad J.C."/>
            <person name="Nybo J.L."/>
            <person name="Theobald S."/>
            <person name="Kuo A."/>
            <person name="Bowyer P."/>
            <person name="Matsuda Y."/>
            <person name="Lyhne E.K."/>
            <person name="Kogle M.E."/>
            <person name="Clum A."/>
            <person name="Lipzen A."/>
            <person name="Salamov A."/>
            <person name="Ngan C.Y."/>
            <person name="Daum C."/>
            <person name="Chiniquy J."/>
            <person name="Barry K."/>
            <person name="LaButti K."/>
            <person name="Haridas S."/>
            <person name="Simmons B.A."/>
            <person name="Magnuson J.K."/>
            <person name="Mortensen U.H."/>
            <person name="Larsen T.O."/>
            <person name="Grigoriev I.V."/>
            <person name="Baker S.E."/>
            <person name="Andersen M.R."/>
            <person name="Nordberg H.P."/>
            <person name="Cantor M.N."/>
            <person name="Hua S.X."/>
        </authorList>
    </citation>
    <scope>NUCLEOTIDE SEQUENCE [LARGE SCALE GENOMIC DNA]</scope>
    <source>
        <strain evidence="3">IBT 19404</strain>
    </source>
</reference>
<feature type="chain" id="PRO_5014407775" evidence="1">
    <location>
        <begin position="17"/>
        <end position="96"/>
    </location>
</feature>
<evidence type="ECO:0000256" key="1">
    <source>
        <dbReference type="SAM" id="SignalP"/>
    </source>
</evidence>
<proteinExistence type="predicted"/>
<feature type="signal peptide" evidence="1">
    <location>
        <begin position="1"/>
        <end position="16"/>
    </location>
</feature>
<gene>
    <name evidence="2" type="ORF">BDW42DRAFT_197992</name>
</gene>
<accession>A0A2J5HDV9</accession>
<dbReference type="Proteomes" id="UP000235023">
    <property type="component" value="Unassembled WGS sequence"/>
</dbReference>
<protein>
    <submittedName>
        <fullName evidence="2">Uncharacterized protein</fullName>
    </submittedName>
</protein>
<evidence type="ECO:0000313" key="2">
    <source>
        <dbReference type="EMBL" id="PLN75024.1"/>
    </source>
</evidence>
<evidence type="ECO:0000313" key="3">
    <source>
        <dbReference type="Proteomes" id="UP000235023"/>
    </source>
</evidence>
<keyword evidence="1" id="KW-0732">Signal</keyword>
<dbReference type="OrthoDB" id="4494840at2759"/>
<organism evidence="2 3">
    <name type="scientific">Aspergillus taichungensis</name>
    <dbReference type="NCBI Taxonomy" id="482145"/>
    <lineage>
        <taxon>Eukaryota</taxon>
        <taxon>Fungi</taxon>
        <taxon>Dikarya</taxon>
        <taxon>Ascomycota</taxon>
        <taxon>Pezizomycotina</taxon>
        <taxon>Eurotiomycetes</taxon>
        <taxon>Eurotiomycetidae</taxon>
        <taxon>Eurotiales</taxon>
        <taxon>Aspergillaceae</taxon>
        <taxon>Aspergillus</taxon>
        <taxon>Aspergillus subgen. Circumdati</taxon>
    </lineage>
</organism>
<sequence length="96" mass="10442">MKTSTILSVSISLVLALLTTAAAVAAPRQDTRLLDKAFHELNADTCGQICDGRSPCKGKCNKCINFTCRRKISRTPFRTASRSLSGTRPNQSGRTR</sequence>
<name>A0A2J5HDV9_9EURO</name>
<dbReference type="AlphaFoldDB" id="A0A2J5HDV9"/>
<keyword evidence="3" id="KW-1185">Reference proteome</keyword>
<dbReference type="EMBL" id="KZ559667">
    <property type="protein sequence ID" value="PLN75024.1"/>
    <property type="molecule type" value="Genomic_DNA"/>
</dbReference>